<dbReference type="GO" id="GO:0046872">
    <property type="term" value="F:metal ion binding"/>
    <property type="evidence" value="ECO:0007669"/>
    <property type="project" value="UniProtKB-KW"/>
</dbReference>
<keyword evidence="5" id="KW-0862">Zinc</keyword>
<evidence type="ECO:0008006" key="14">
    <source>
        <dbReference type="Google" id="ProtNLM"/>
    </source>
</evidence>
<evidence type="ECO:0000256" key="4">
    <source>
        <dbReference type="ARBA" id="ARBA00022801"/>
    </source>
</evidence>
<dbReference type="InterPro" id="IPR050728">
    <property type="entry name" value="Zinc_Metalloprotease_M4"/>
</dbReference>
<feature type="domain" description="Peptidase M4 C-terminal" evidence="10">
    <location>
        <begin position="883"/>
        <end position="1025"/>
    </location>
</feature>
<evidence type="ECO:0000313" key="13">
    <source>
        <dbReference type="Proteomes" id="UP000287177"/>
    </source>
</evidence>
<name>A0A439DV78_9MYCO</name>
<dbReference type="Gene3D" id="2.60.40.3440">
    <property type="match status" value="1"/>
</dbReference>
<feature type="compositionally biased region" description="Acidic residues" evidence="7">
    <location>
        <begin position="72"/>
        <end position="116"/>
    </location>
</feature>
<feature type="region of interest" description="Disordered" evidence="7">
    <location>
        <begin position="36"/>
        <end position="136"/>
    </location>
</feature>
<dbReference type="InterPro" id="IPR027268">
    <property type="entry name" value="Peptidase_M4/M1_CTD_sf"/>
</dbReference>
<dbReference type="InterPro" id="IPR001570">
    <property type="entry name" value="Peptidase_M4_C_domain"/>
</dbReference>
<reference evidence="12 13" key="1">
    <citation type="submission" date="2013-06" db="EMBL/GenBank/DDBJ databases">
        <title>The draft sequence of the Mycobacterium elephantis genome.</title>
        <authorList>
            <person name="Pettersson F.B."/>
            <person name="Das S."/>
            <person name="Dasgupta S."/>
            <person name="Bhattacharya A."/>
            <person name="Kirsebom L.A."/>
        </authorList>
    </citation>
    <scope>NUCLEOTIDE SEQUENCE [LARGE SCALE GENOMIC DNA]</scope>
    <source>
        <strain evidence="12 13">DSM 44368</strain>
    </source>
</reference>
<dbReference type="Gene3D" id="2.130.10.10">
    <property type="entry name" value="YVTN repeat-like/Quinoprotein amine dehydrogenase"/>
    <property type="match status" value="2"/>
</dbReference>
<dbReference type="GO" id="GO:0006508">
    <property type="term" value="P:proteolysis"/>
    <property type="evidence" value="ECO:0007669"/>
    <property type="project" value="UniProtKB-KW"/>
</dbReference>
<dbReference type="PANTHER" id="PTHR33794">
    <property type="entry name" value="BACILLOLYSIN"/>
    <property type="match status" value="1"/>
</dbReference>
<dbReference type="Pfam" id="PF07504">
    <property type="entry name" value="FTP"/>
    <property type="match status" value="1"/>
</dbReference>
<keyword evidence="1" id="KW-0645">Protease</keyword>
<keyword evidence="4" id="KW-0378">Hydrolase</keyword>
<dbReference type="InterPro" id="IPR013856">
    <property type="entry name" value="Peptidase_M4_domain"/>
</dbReference>
<keyword evidence="6" id="KW-0482">Metalloprotease</keyword>
<dbReference type="Gene3D" id="1.10.390.10">
    <property type="entry name" value="Neutral Protease Domain 2"/>
    <property type="match status" value="1"/>
</dbReference>
<feature type="chain" id="PRO_5038917967" description="Tandem-95 repeat protein" evidence="8">
    <location>
        <begin position="26"/>
        <end position="1404"/>
    </location>
</feature>
<dbReference type="Pfam" id="PF17963">
    <property type="entry name" value="Big_9"/>
    <property type="match status" value="1"/>
</dbReference>
<feature type="domain" description="Peptidase M4" evidence="9">
    <location>
        <begin position="750"/>
        <end position="871"/>
    </location>
</feature>
<dbReference type="Gene3D" id="2.60.40.60">
    <property type="entry name" value="Cadherins"/>
    <property type="match status" value="1"/>
</dbReference>
<evidence type="ECO:0000256" key="1">
    <source>
        <dbReference type="ARBA" id="ARBA00022670"/>
    </source>
</evidence>
<keyword evidence="13" id="KW-1185">Reference proteome</keyword>
<evidence type="ECO:0000259" key="9">
    <source>
        <dbReference type="Pfam" id="PF01447"/>
    </source>
</evidence>
<dbReference type="RefSeq" id="WP_128108308.1">
    <property type="nucleotide sequence ID" value="NZ_ATDN01000012.1"/>
</dbReference>
<dbReference type="InterPro" id="IPR015943">
    <property type="entry name" value="WD40/YVTN_repeat-like_dom_sf"/>
</dbReference>
<organism evidence="12 13">
    <name type="scientific">Mycolicibacterium elephantis DSM 44368</name>
    <dbReference type="NCBI Taxonomy" id="1335622"/>
    <lineage>
        <taxon>Bacteria</taxon>
        <taxon>Bacillati</taxon>
        <taxon>Actinomycetota</taxon>
        <taxon>Actinomycetes</taxon>
        <taxon>Mycobacteriales</taxon>
        <taxon>Mycobacteriaceae</taxon>
        <taxon>Mycolicibacterium</taxon>
    </lineage>
</organism>
<comment type="caution">
    <text evidence="12">The sequence shown here is derived from an EMBL/GenBank/DDBJ whole genome shotgun (WGS) entry which is preliminary data.</text>
</comment>
<keyword evidence="2" id="KW-0479">Metal-binding</keyword>
<dbReference type="GO" id="GO:0004222">
    <property type="term" value="F:metalloendopeptidase activity"/>
    <property type="evidence" value="ECO:0007669"/>
    <property type="project" value="InterPro"/>
</dbReference>
<dbReference type="Gene3D" id="3.10.170.10">
    <property type="match status" value="1"/>
</dbReference>
<evidence type="ECO:0000259" key="11">
    <source>
        <dbReference type="Pfam" id="PF07504"/>
    </source>
</evidence>
<dbReference type="EMBL" id="ATDN01000012">
    <property type="protein sequence ID" value="RWA20855.1"/>
    <property type="molecule type" value="Genomic_DNA"/>
</dbReference>
<feature type="domain" description="FTP" evidence="11">
    <location>
        <begin position="567"/>
        <end position="610"/>
    </location>
</feature>
<dbReference type="InterPro" id="IPR011096">
    <property type="entry name" value="FTP_domain"/>
</dbReference>
<evidence type="ECO:0000256" key="2">
    <source>
        <dbReference type="ARBA" id="ARBA00022723"/>
    </source>
</evidence>
<dbReference type="Pfam" id="PF01447">
    <property type="entry name" value="Peptidase_M4"/>
    <property type="match status" value="1"/>
</dbReference>
<evidence type="ECO:0000313" key="12">
    <source>
        <dbReference type="EMBL" id="RWA20855.1"/>
    </source>
</evidence>
<evidence type="ECO:0000256" key="7">
    <source>
        <dbReference type="SAM" id="MobiDB-lite"/>
    </source>
</evidence>
<dbReference type="Proteomes" id="UP000287177">
    <property type="component" value="Unassembled WGS sequence"/>
</dbReference>
<dbReference type="Pfam" id="PF02868">
    <property type="entry name" value="Peptidase_M4_C"/>
    <property type="match status" value="1"/>
</dbReference>
<sequence>MAPYARYIGRVGALALALGVGAAVATGQGVGIARADNAATGSNEKSSTADASSPTAGQEAGEAAPTDGQDTAIDDDDETADLTEDVDDLDEDLGDDVPDDDVPGDDNEVDAEDIADESLPSTTAEPIPAVTVTPKPDSESEVLLLGSVAASLSSTSLTEQEPTTSVASGDEAEPVSPLTDVNIEAESSPAEPTEVFQLVATFVDGPAATTLADTSPEQPTVATAAASDDLVNIATSFVGMLFSPFLAPGPAIPAPPPFLWALLEWVRREVHRTFFNPTPVAVADVVTVTGMAPTIIDVLGNDVDGEPLAIVGYSQPANGTVTLNQDNTFTYTPAAGFKGTDTFTYTVSDAGGAWHLHGLAGLFGLGHTATATVTITVGNPPPVVGDPAYQVSVNELSGVVTGRVNATDPGGDDLTYELVTDIDPTLGSVAVDPTSGLFYFIPTSESRRAAYDSTGDPTVTFTIAVTDGEESVTVDVTAPISPSQGHPDDDGVLDPNDLADLVADGTVEVAQNDDGTVRVIDGTFTDDVVRNSADAAQALNRIAELLGATEGFADAADIRVETVRQPTQDGAFTEVVYRLEQSVNGVPVLGSEAILVTDGSGTVLGVFSSYNDRVLSVDTTPDGSVTDKSQAEAVATAALLDSLSDILAEEARDSFVASLVFDSELVIYDPNRGAEPRLLWLVRVSTPLPEDPDPETGPPPSETGLPVVGGRYFIYANGADAGQIRTESSGLDGLHALTSTVDRARDLKDVERWLNVQRSGNIYVLVDAIRNIRTMTSSGDFVRKGFFGWDRAAVSAHANLADVYDYYKNRLGKRSFDFADRFGLGTGIKITLDNAPQASWYLDGAKKGFHFGDETQRAMDIVAHEFSHAVISDIVGRGYTYGLEGNKESEALNEAYADILGNLIENKTTSGRWTIGEDYRNCSRVASCGRSMANPVRARYSAIKSTDSIYEMASVFEYAAYRMMDDERTSGISNEQWSRVFYNSAQRLHFGAGFGDAANAVISSARSQGFTSSQLDAVRSAFAETEMLAPRGYVPPASDGPTPTLVSTIPLGETPLNVTVSRDGRFVYVDSFKATYSPETGSRLVVTLTQINTLTGQTQTEVISESAAGGSIIYPYGVAASPDGRYVYLLNGDNSNIAIPATVTVFDTVTQQPVGNPIPVGNTPAGRLFISPDGSRLYATTMNPGGQGMPAGTISVVNTSTKTVTHTIPVGYVQDVAFGPDGSRAYAVGQQFTATGLARSVIKVINTANSAVLREITVGDYRSAEDGMVYVGQVEASADNRRLYALVIDSQEDAYVYSIRVYDTATGTVLDTYENVGAAFGSIGQRGRFMVLSKDGRYLYARDAATMTLKVIDTRTGEYVGDPVPYETSSPSVADMLISPDGKQLYFIGPDSTGGGTMHVFDLF</sequence>
<accession>A0A439DV78</accession>
<feature type="compositionally biased region" description="Polar residues" evidence="7">
    <location>
        <begin position="39"/>
        <end position="56"/>
    </location>
</feature>
<evidence type="ECO:0000256" key="3">
    <source>
        <dbReference type="ARBA" id="ARBA00022729"/>
    </source>
</evidence>
<feature type="region of interest" description="Disordered" evidence="7">
    <location>
        <begin position="152"/>
        <end position="176"/>
    </location>
</feature>
<feature type="signal peptide" evidence="8">
    <location>
        <begin position="1"/>
        <end position="25"/>
    </location>
</feature>
<dbReference type="SUPFAM" id="SSF55486">
    <property type="entry name" value="Metalloproteases ('zincins'), catalytic domain"/>
    <property type="match status" value="1"/>
</dbReference>
<keyword evidence="3 8" id="KW-0732">Signal</keyword>
<proteinExistence type="predicted"/>
<evidence type="ECO:0000256" key="8">
    <source>
        <dbReference type="SAM" id="SignalP"/>
    </source>
</evidence>
<gene>
    <name evidence="12" type="ORF">MELE44368_02580</name>
</gene>
<evidence type="ECO:0000256" key="6">
    <source>
        <dbReference type="ARBA" id="ARBA00023049"/>
    </source>
</evidence>
<evidence type="ECO:0000259" key="10">
    <source>
        <dbReference type="Pfam" id="PF02868"/>
    </source>
</evidence>
<dbReference type="PANTHER" id="PTHR33794:SF1">
    <property type="entry name" value="BACILLOLYSIN"/>
    <property type="match status" value="1"/>
</dbReference>
<dbReference type="InterPro" id="IPR011048">
    <property type="entry name" value="Haem_d1_sf"/>
</dbReference>
<dbReference type="SUPFAM" id="SSF51004">
    <property type="entry name" value="C-terminal (heme d1) domain of cytochrome cd1-nitrite reductase"/>
    <property type="match status" value="1"/>
</dbReference>
<evidence type="ECO:0000256" key="5">
    <source>
        <dbReference type="ARBA" id="ARBA00022833"/>
    </source>
</evidence>
<protein>
    <recommendedName>
        <fullName evidence="14">Tandem-95 repeat protein</fullName>
    </recommendedName>
</protein>